<feature type="region of interest" description="Disordered" evidence="1">
    <location>
        <begin position="1"/>
        <end position="35"/>
    </location>
</feature>
<feature type="compositionally biased region" description="Basic and acidic residues" evidence="1">
    <location>
        <begin position="8"/>
        <end position="18"/>
    </location>
</feature>
<dbReference type="EMBL" id="NCDQ01000309">
    <property type="protein sequence ID" value="OYX00480.1"/>
    <property type="molecule type" value="Genomic_DNA"/>
</dbReference>
<sequence length="82" mass="9011">MRRFLPSSDERGGRELPRRRATPQVGAVLAEDPSSNFRRPEHIAMNFKGLAHHRGSCPTATRQVSPGNGALCATRFAEPKEA</sequence>
<gene>
    <name evidence="2" type="ORF">B7Z12_16010</name>
</gene>
<protein>
    <submittedName>
        <fullName evidence="2">Uncharacterized protein</fullName>
    </submittedName>
</protein>
<comment type="caution">
    <text evidence="2">The sequence shown here is derived from an EMBL/GenBank/DDBJ whole genome shotgun (WGS) entry which is preliminary data.</text>
</comment>
<evidence type="ECO:0000313" key="3">
    <source>
        <dbReference type="Proteomes" id="UP000215616"/>
    </source>
</evidence>
<dbReference type="Proteomes" id="UP000215616">
    <property type="component" value="Unassembled WGS sequence"/>
</dbReference>
<accession>A0A258CXW7</accession>
<reference evidence="2 3" key="1">
    <citation type="submission" date="2017-03" db="EMBL/GenBank/DDBJ databases">
        <title>Lifting the veil on microbial sulfur biogeochemistry in mining wastewaters.</title>
        <authorList>
            <person name="Kantor R.S."/>
            <person name="Colenbrander Nelson T."/>
            <person name="Marshall S."/>
            <person name="Bennett D."/>
            <person name="Apte S."/>
            <person name="Camacho D."/>
            <person name="Thomas B.C."/>
            <person name="Warren L.A."/>
            <person name="Banfield J.F."/>
        </authorList>
    </citation>
    <scope>NUCLEOTIDE SEQUENCE [LARGE SCALE GENOMIC DNA]</scope>
    <source>
        <strain evidence="2">32-67-7</strain>
    </source>
</reference>
<name>A0A258CXW7_CAUVI</name>
<organism evidence="2 3">
    <name type="scientific">Caulobacter vibrioides</name>
    <name type="common">Caulobacter crescentus</name>
    <dbReference type="NCBI Taxonomy" id="155892"/>
    <lineage>
        <taxon>Bacteria</taxon>
        <taxon>Pseudomonadati</taxon>
        <taxon>Pseudomonadota</taxon>
        <taxon>Alphaproteobacteria</taxon>
        <taxon>Caulobacterales</taxon>
        <taxon>Caulobacteraceae</taxon>
        <taxon>Caulobacter</taxon>
    </lineage>
</organism>
<proteinExistence type="predicted"/>
<evidence type="ECO:0000313" key="2">
    <source>
        <dbReference type="EMBL" id="OYX00480.1"/>
    </source>
</evidence>
<evidence type="ECO:0000256" key="1">
    <source>
        <dbReference type="SAM" id="MobiDB-lite"/>
    </source>
</evidence>
<dbReference type="AlphaFoldDB" id="A0A258CXW7"/>